<dbReference type="EMBL" id="FOQH01000008">
    <property type="protein sequence ID" value="SFI60161.1"/>
    <property type="molecule type" value="Genomic_DNA"/>
</dbReference>
<feature type="region of interest" description="Disordered" evidence="1">
    <location>
        <begin position="1"/>
        <end position="26"/>
    </location>
</feature>
<dbReference type="AlphaFoldDB" id="A0A1I3JIT5"/>
<keyword evidence="3" id="KW-1185">Reference proteome</keyword>
<evidence type="ECO:0000256" key="1">
    <source>
        <dbReference type="SAM" id="MobiDB-lite"/>
    </source>
</evidence>
<accession>A0A1I3JIT5</accession>
<gene>
    <name evidence="2" type="ORF">SAMN05216258_10826</name>
</gene>
<proteinExistence type="predicted"/>
<organism evidence="2 3">
    <name type="scientific">Albimonas pacifica</name>
    <dbReference type="NCBI Taxonomy" id="1114924"/>
    <lineage>
        <taxon>Bacteria</taxon>
        <taxon>Pseudomonadati</taxon>
        <taxon>Pseudomonadota</taxon>
        <taxon>Alphaproteobacteria</taxon>
        <taxon>Rhodobacterales</taxon>
        <taxon>Paracoccaceae</taxon>
        <taxon>Albimonas</taxon>
    </lineage>
</organism>
<protein>
    <submittedName>
        <fullName evidence="2">Uncharacterized protein</fullName>
    </submittedName>
</protein>
<reference evidence="2 3" key="1">
    <citation type="submission" date="2016-10" db="EMBL/GenBank/DDBJ databases">
        <authorList>
            <person name="de Groot N.N."/>
        </authorList>
    </citation>
    <scope>NUCLEOTIDE SEQUENCE [LARGE SCALE GENOMIC DNA]</scope>
    <source>
        <strain evidence="2 3">CGMCC 1.11030</strain>
    </source>
</reference>
<dbReference type="STRING" id="1114924.SAMN05216258_10826"/>
<evidence type="ECO:0000313" key="2">
    <source>
        <dbReference type="EMBL" id="SFI60161.1"/>
    </source>
</evidence>
<dbReference type="OrthoDB" id="8478344at2"/>
<name>A0A1I3JIT5_9RHOB</name>
<dbReference type="Proteomes" id="UP000199377">
    <property type="component" value="Unassembled WGS sequence"/>
</dbReference>
<sequence>MTEDRRPRPHRKRASEVEDWSKPKAPTHPRACICCGVQFRSEGAHHRMCKSCRTGAWDRNPAFPGAVIE</sequence>
<evidence type="ECO:0000313" key="3">
    <source>
        <dbReference type="Proteomes" id="UP000199377"/>
    </source>
</evidence>
<dbReference type="RefSeq" id="WP_092861597.1">
    <property type="nucleotide sequence ID" value="NZ_FOQH01000008.1"/>
</dbReference>